<dbReference type="SUPFAM" id="SSF102645">
    <property type="entry name" value="CoaB-like"/>
    <property type="match status" value="1"/>
</dbReference>
<reference evidence="3" key="3">
    <citation type="submission" date="2025-09" db="UniProtKB">
        <authorList>
            <consortium name="Ensembl"/>
        </authorList>
    </citation>
    <scope>IDENTIFICATION</scope>
</reference>
<dbReference type="GO" id="GO:0003824">
    <property type="term" value="F:catalytic activity"/>
    <property type="evidence" value="ECO:0007669"/>
    <property type="project" value="UniProtKB-ARBA"/>
</dbReference>
<dbReference type="AlphaFoldDB" id="A0A670KA52"/>
<feature type="domain" description="DNA/pantothenate metabolism flavoprotein C-terminal" evidence="2">
    <location>
        <begin position="22"/>
        <end position="66"/>
    </location>
</feature>
<dbReference type="Ensembl" id="ENSPMRT00000033622.1">
    <property type="protein sequence ID" value="ENSPMRP00000031697.1"/>
    <property type="gene ID" value="ENSPMRG00000020538.1"/>
</dbReference>
<accession>A0A670KA52</accession>
<evidence type="ECO:0000256" key="1">
    <source>
        <dbReference type="ARBA" id="ARBA00005703"/>
    </source>
</evidence>
<protein>
    <recommendedName>
        <fullName evidence="2">DNA/pantothenate metabolism flavoprotein C-terminal domain-containing protein</fullName>
    </recommendedName>
</protein>
<dbReference type="Proteomes" id="UP000472272">
    <property type="component" value="Chromosome 8"/>
</dbReference>
<name>A0A670KA52_PODMU</name>
<dbReference type="GeneTree" id="ENSGT00940000169116"/>
<dbReference type="InterPro" id="IPR035929">
    <property type="entry name" value="CoaB-like_sf"/>
</dbReference>
<keyword evidence="4" id="KW-1185">Reference proteome</keyword>
<dbReference type="Gene3D" id="3.40.50.10300">
    <property type="entry name" value="CoaB-like"/>
    <property type="match status" value="1"/>
</dbReference>
<dbReference type="InterPro" id="IPR007085">
    <property type="entry name" value="DNA/pantothenate-metab_flavo_C"/>
</dbReference>
<proteinExistence type="inferred from homology"/>
<dbReference type="Pfam" id="PF04127">
    <property type="entry name" value="DFP"/>
    <property type="match status" value="1"/>
</dbReference>
<sequence>MNAERRVRAWAEAQRARGRRVALVTSGGTQVPLEARAVRFLENFSSGRRGAASAERLVRAGYGVCFLYRTRSAFPWARALPLSGPALLDVLRVHDDDAGGQRVLVDCSGSALPDLVPALLAYHRAKEEDALLVLEFTGLVEYLALLRAAARALAPLGKRRWWEVGGKEGVVPAPARLPQYCRHEVTAVFS</sequence>
<dbReference type="GO" id="GO:0015937">
    <property type="term" value="P:coenzyme A biosynthetic process"/>
    <property type="evidence" value="ECO:0007669"/>
    <property type="project" value="UniProtKB-ARBA"/>
</dbReference>
<dbReference type="OMA" id="YPFSRRY"/>
<evidence type="ECO:0000259" key="2">
    <source>
        <dbReference type="Pfam" id="PF04127"/>
    </source>
</evidence>
<evidence type="ECO:0000313" key="3">
    <source>
        <dbReference type="Ensembl" id="ENSPMRP00000031697.1"/>
    </source>
</evidence>
<comment type="similarity">
    <text evidence="1">Belongs to the PPC synthetase family.</text>
</comment>
<reference evidence="3 4" key="1">
    <citation type="journal article" date="2019" name="Proc. Natl. Acad. Sci. U.S.A.">
        <title>Regulatory changes in pterin and carotenoid genes underlie balanced color polymorphisms in the wall lizard.</title>
        <authorList>
            <person name="Andrade P."/>
            <person name="Pinho C."/>
            <person name="Perez I de Lanuza G."/>
            <person name="Afonso S."/>
            <person name="Brejcha J."/>
            <person name="Rubin C.J."/>
            <person name="Wallerman O."/>
            <person name="Pereira P."/>
            <person name="Sabatino S.J."/>
            <person name="Bellati A."/>
            <person name="Pellitteri-Rosa D."/>
            <person name="Bosakova Z."/>
            <person name="Bunikis I."/>
            <person name="Carretero M.A."/>
            <person name="Feiner N."/>
            <person name="Marsik P."/>
            <person name="Pauperio F."/>
            <person name="Salvi D."/>
            <person name="Soler L."/>
            <person name="While G.M."/>
            <person name="Uller T."/>
            <person name="Font E."/>
            <person name="Andersson L."/>
            <person name="Carneiro M."/>
        </authorList>
    </citation>
    <scope>NUCLEOTIDE SEQUENCE</scope>
</reference>
<evidence type="ECO:0000313" key="4">
    <source>
        <dbReference type="Proteomes" id="UP000472272"/>
    </source>
</evidence>
<reference evidence="3" key="2">
    <citation type="submission" date="2025-08" db="UniProtKB">
        <authorList>
            <consortium name="Ensembl"/>
        </authorList>
    </citation>
    <scope>IDENTIFICATION</scope>
</reference>
<organism evidence="3 4">
    <name type="scientific">Podarcis muralis</name>
    <name type="common">Wall lizard</name>
    <name type="synonym">Lacerta muralis</name>
    <dbReference type="NCBI Taxonomy" id="64176"/>
    <lineage>
        <taxon>Eukaryota</taxon>
        <taxon>Metazoa</taxon>
        <taxon>Chordata</taxon>
        <taxon>Craniata</taxon>
        <taxon>Vertebrata</taxon>
        <taxon>Euteleostomi</taxon>
        <taxon>Lepidosauria</taxon>
        <taxon>Squamata</taxon>
        <taxon>Bifurcata</taxon>
        <taxon>Unidentata</taxon>
        <taxon>Episquamata</taxon>
        <taxon>Laterata</taxon>
        <taxon>Lacertibaenia</taxon>
        <taxon>Lacertidae</taxon>
        <taxon>Podarcis</taxon>
    </lineage>
</organism>